<dbReference type="AlphaFoldDB" id="A0A2X0UJL2"/>
<feature type="domain" description="DUF8175" evidence="3">
    <location>
        <begin position="102"/>
        <end position="253"/>
    </location>
</feature>
<evidence type="ECO:0000313" key="5">
    <source>
        <dbReference type="Proteomes" id="UP000250192"/>
    </source>
</evidence>
<proteinExistence type="predicted"/>
<feature type="region of interest" description="Disordered" evidence="1">
    <location>
        <begin position="43"/>
        <end position="77"/>
    </location>
</feature>
<keyword evidence="2" id="KW-0472">Membrane</keyword>
<dbReference type="Pfam" id="PF26526">
    <property type="entry name" value="DUF8175"/>
    <property type="match status" value="1"/>
</dbReference>
<gene>
    <name evidence="4" type="ORF">NCTC9935_01370</name>
</gene>
<dbReference type="EMBL" id="UAPR01000004">
    <property type="protein sequence ID" value="SPT55860.1"/>
    <property type="molecule type" value="Genomic_DNA"/>
</dbReference>
<name>A0A2X0UJL2_9ACTO</name>
<dbReference type="OrthoDB" id="4428031at2"/>
<feature type="compositionally biased region" description="Low complexity" evidence="1">
    <location>
        <begin position="53"/>
        <end position="75"/>
    </location>
</feature>
<keyword evidence="2" id="KW-1133">Transmembrane helix</keyword>
<dbReference type="Proteomes" id="UP000250192">
    <property type="component" value="Unassembled WGS sequence"/>
</dbReference>
<sequence length="274" mass="29282">MSDSGEVRERSPFASPWVIASGLIVIVVVAMGIGLGVGLAMRGSTATQPSGQSGLPTGTPTVLTPSPSASPSLMPSPTPTEGVLGMDYVSQPCYVDEVNMLPLGQTPRATRVSTVQGGRSVEVASKAGPFAAMDRSNLSYCYSHTVEGAITSGANFLLHSTWDVDHRDSIAMDLADNSDGTLAGKVFDSSRSHSGVYSMRQAHITGYYYEIRDENNVLVVYTFTLGDDPKTLTIPVRMTWVTDWKVVYPETPDAWGIGELTGEAKTRITPWSVN</sequence>
<evidence type="ECO:0000259" key="3">
    <source>
        <dbReference type="Pfam" id="PF26526"/>
    </source>
</evidence>
<feature type="transmembrane region" description="Helical" evidence="2">
    <location>
        <begin position="17"/>
        <end position="40"/>
    </location>
</feature>
<reference evidence="4 5" key="1">
    <citation type="submission" date="2018-06" db="EMBL/GenBank/DDBJ databases">
        <authorList>
            <consortium name="Pathogen Informatics"/>
            <person name="Doyle S."/>
        </authorList>
    </citation>
    <scope>NUCLEOTIDE SEQUENCE [LARGE SCALE GENOMIC DNA]</scope>
    <source>
        <strain evidence="4 5">NCTC9935</strain>
    </source>
</reference>
<evidence type="ECO:0000256" key="1">
    <source>
        <dbReference type="SAM" id="MobiDB-lite"/>
    </source>
</evidence>
<keyword evidence="5" id="KW-1185">Reference proteome</keyword>
<accession>A0A2X0UJL2</accession>
<dbReference type="RefSeq" id="WP_111823873.1">
    <property type="nucleotide sequence ID" value="NZ_CBDERX010000069.1"/>
</dbReference>
<evidence type="ECO:0000256" key="2">
    <source>
        <dbReference type="SAM" id="Phobius"/>
    </source>
</evidence>
<organism evidence="4 5">
    <name type="scientific">Schaalia odontolytica</name>
    <dbReference type="NCBI Taxonomy" id="1660"/>
    <lineage>
        <taxon>Bacteria</taxon>
        <taxon>Bacillati</taxon>
        <taxon>Actinomycetota</taxon>
        <taxon>Actinomycetes</taxon>
        <taxon>Actinomycetales</taxon>
        <taxon>Actinomycetaceae</taxon>
        <taxon>Schaalia</taxon>
    </lineage>
</organism>
<keyword evidence="2" id="KW-0812">Transmembrane</keyword>
<dbReference type="GeneID" id="93758543"/>
<dbReference type="InterPro" id="IPR058488">
    <property type="entry name" value="DUF8175"/>
</dbReference>
<evidence type="ECO:0000313" key="4">
    <source>
        <dbReference type="EMBL" id="SPT55860.1"/>
    </source>
</evidence>
<protein>
    <recommendedName>
        <fullName evidence="3">DUF8175 domain-containing protein</fullName>
    </recommendedName>
</protein>